<dbReference type="EMBL" id="KB742664">
    <property type="protein sequence ID" value="EOB05778.1"/>
    <property type="molecule type" value="Genomic_DNA"/>
</dbReference>
<reference evidence="2" key="1">
    <citation type="journal article" date="2013" name="Nat. Genet.">
        <title>The duck genome and transcriptome provide insight into an avian influenza virus reservoir species.</title>
        <authorList>
            <person name="Huang Y."/>
            <person name="Li Y."/>
            <person name="Burt D.W."/>
            <person name="Chen H."/>
            <person name="Zhang Y."/>
            <person name="Qian W."/>
            <person name="Kim H."/>
            <person name="Gan S."/>
            <person name="Zhao Y."/>
            <person name="Li J."/>
            <person name="Yi K."/>
            <person name="Feng H."/>
            <person name="Zhu P."/>
            <person name="Li B."/>
            <person name="Liu Q."/>
            <person name="Fairley S."/>
            <person name="Magor K.E."/>
            <person name="Du Z."/>
            <person name="Hu X."/>
            <person name="Goodman L."/>
            <person name="Tafer H."/>
            <person name="Vignal A."/>
            <person name="Lee T."/>
            <person name="Kim K.W."/>
            <person name="Sheng Z."/>
            <person name="An Y."/>
            <person name="Searle S."/>
            <person name="Herrero J."/>
            <person name="Groenen M.A."/>
            <person name="Crooijmans R.P."/>
            <person name="Faraut T."/>
            <person name="Cai Q."/>
            <person name="Webster R.G."/>
            <person name="Aldridge J.R."/>
            <person name="Warren W.C."/>
            <person name="Bartschat S."/>
            <person name="Kehr S."/>
            <person name="Marz M."/>
            <person name="Stadler P.F."/>
            <person name="Smith J."/>
            <person name="Kraus R.H."/>
            <person name="Zhao Y."/>
            <person name="Ren L."/>
            <person name="Fei J."/>
            <person name="Morisson M."/>
            <person name="Kaiser P."/>
            <person name="Griffin D.K."/>
            <person name="Rao M."/>
            <person name="Pitel F."/>
            <person name="Wang J."/>
            <person name="Li N."/>
        </authorList>
    </citation>
    <scope>NUCLEOTIDE SEQUENCE [LARGE SCALE GENOMIC DNA]</scope>
</reference>
<proteinExistence type="predicted"/>
<accession>R0LZ95</accession>
<dbReference type="AlphaFoldDB" id="R0LZ95"/>
<keyword evidence="2" id="KW-1185">Reference proteome</keyword>
<sequence>MGVNKTNKKPQVFRIRSLGKTSQQDEVVNTESHFIRRICFWNHSSGKGNSFRNLGYRPIGSDYLTGVANDFGKTGKRSSMNAQLKEEKSSTPIIASVVLARTQNPATRGSVTNAMDEIHSPHKAPLCCCRSVVPPPHHLSTGAVESNLSQGSKLICEELAILDLHCEGTPLFGECGSSSLHQVVFFVHEARKCERTESDHLSFRSSSWALTGSTVMQYSARGGHVAGKVLQRAREYNKENTTSPP</sequence>
<organism evidence="1 2">
    <name type="scientific">Anas platyrhynchos</name>
    <name type="common">Mallard</name>
    <name type="synonym">Anas boschas</name>
    <dbReference type="NCBI Taxonomy" id="8839"/>
    <lineage>
        <taxon>Eukaryota</taxon>
        <taxon>Metazoa</taxon>
        <taxon>Chordata</taxon>
        <taxon>Craniata</taxon>
        <taxon>Vertebrata</taxon>
        <taxon>Euteleostomi</taxon>
        <taxon>Archelosauria</taxon>
        <taxon>Archosauria</taxon>
        <taxon>Dinosauria</taxon>
        <taxon>Saurischia</taxon>
        <taxon>Theropoda</taxon>
        <taxon>Coelurosauria</taxon>
        <taxon>Aves</taxon>
        <taxon>Neognathae</taxon>
        <taxon>Galloanserae</taxon>
        <taxon>Anseriformes</taxon>
        <taxon>Anatidae</taxon>
        <taxon>Anatinae</taxon>
        <taxon>Anas</taxon>
    </lineage>
</organism>
<protein>
    <submittedName>
        <fullName evidence="1">Uncharacterized protein</fullName>
    </submittedName>
</protein>
<gene>
    <name evidence="1" type="ORF">Anapl_05968</name>
</gene>
<evidence type="ECO:0000313" key="2">
    <source>
        <dbReference type="Proteomes" id="UP000296049"/>
    </source>
</evidence>
<name>R0LZ95_ANAPL</name>
<dbReference type="Proteomes" id="UP000296049">
    <property type="component" value="Unassembled WGS sequence"/>
</dbReference>
<evidence type="ECO:0000313" key="1">
    <source>
        <dbReference type="EMBL" id="EOB05778.1"/>
    </source>
</evidence>